<keyword evidence="7" id="KW-1185">Reference proteome</keyword>
<evidence type="ECO:0000259" key="5">
    <source>
        <dbReference type="Pfam" id="PF00296"/>
    </source>
</evidence>
<dbReference type="NCBIfam" id="TIGR03619">
    <property type="entry name" value="F420_Rv2161c"/>
    <property type="match status" value="1"/>
</dbReference>
<dbReference type="Pfam" id="PF00296">
    <property type="entry name" value="Bac_luciferase"/>
    <property type="match status" value="1"/>
</dbReference>
<dbReference type="InterPro" id="IPR036661">
    <property type="entry name" value="Luciferase-like_sf"/>
</dbReference>
<organism evidence="6 7">
    <name type="scientific">Virgisporangium ochraceum</name>
    <dbReference type="NCBI Taxonomy" id="65505"/>
    <lineage>
        <taxon>Bacteria</taxon>
        <taxon>Bacillati</taxon>
        <taxon>Actinomycetota</taxon>
        <taxon>Actinomycetes</taxon>
        <taxon>Micromonosporales</taxon>
        <taxon>Micromonosporaceae</taxon>
        <taxon>Virgisporangium</taxon>
    </lineage>
</organism>
<dbReference type="AlphaFoldDB" id="A0A8J3ZXL5"/>
<keyword evidence="1" id="KW-0285">Flavoprotein</keyword>
<dbReference type="InterPro" id="IPR050172">
    <property type="entry name" value="SsuD_RutA_monooxygenase"/>
</dbReference>
<evidence type="ECO:0000256" key="4">
    <source>
        <dbReference type="ARBA" id="ARBA00023033"/>
    </source>
</evidence>
<comment type="caution">
    <text evidence="6">The sequence shown here is derived from an EMBL/GenBank/DDBJ whole genome shotgun (WGS) entry which is preliminary data.</text>
</comment>
<dbReference type="PANTHER" id="PTHR42847">
    <property type="entry name" value="ALKANESULFONATE MONOOXYGENASE"/>
    <property type="match status" value="1"/>
</dbReference>
<sequence length="302" mass="32656">MDLGIGLPTAGSFASPANIARLAREAEDLGYASVWTFERLLRPLEPVSMYGGPAQPVPEVYSLVYEPLETLSWVAAQTTRVRLGTSVIDALLHPPVVLARRFAALDQFSGGRVVAGLGQGWMPQEFETANVPMKRMGAGIDEVVDAMRACWGPDPVSYSGRFYRIAESELNPKPVQERIPVLLGSMTPAGIERAARIADGLNPIAFSAEQIRETVAAYRSLAPASATVVVRANTTFSVEPLGEKRPYLGGSPEQIAEDLAGLDGAGIDEVLLSTVGRVRHDLVTEIRLMERIRETAVMVNWS</sequence>
<dbReference type="PANTHER" id="PTHR42847:SF4">
    <property type="entry name" value="ALKANESULFONATE MONOOXYGENASE-RELATED"/>
    <property type="match status" value="1"/>
</dbReference>
<keyword evidence="3" id="KW-0560">Oxidoreductase</keyword>
<accession>A0A8J3ZXL5</accession>
<dbReference type="EMBL" id="BOPH01000094">
    <property type="protein sequence ID" value="GIJ71972.1"/>
    <property type="molecule type" value="Genomic_DNA"/>
</dbReference>
<reference evidence="6" key="1">
    <citation type="submission" date="2021-01" db="EMBL/GenBank/DDBJ databases">
        <title>Whole genome shotgun sequence of Virgisporangium ochraceum NBRC 16418.</title>
        <authorList>
            <person name="Komaki H."/>
            <person name="Tamura T."/>
        </authorList>
    </citation>
    <scope>NUCLEOTIDE SEQUENCE</scope>
    <source>
        <strain evidence="6">NBRC 16418</strain>
    </source>
</reference>
<dbReference type="Gene3D" id="3.20.20.30">
    <property type="entry name" value="Luciferase-like domain"/>
    <property type="match status" value="1"/>
</dbReference>
<keyword evidence="4" id="KW-0503">Monooxygenase</keyword>
<protein>
    <submittedName>
        <fullName evidence="6">LLM class F420-dependent oxidoreductase</fullName>
    </submittedName>
</protein>
<dbReference type="RefSeq" id="WP_203931830.1">
    <property type="nucleotide sequence ID" value="NZ_BOPH01000094.1"/>
</dbReference>
<evidence type="ECO:0000313" key="6">
    <source>
        <dbReference type="EMBL" id="GIJ71972.1"/>
    </source>
</evidence>
<gene>
    <name evidence="6" type="ORF">Voc01_068890</name>
</gene>
<dbReference type="Proteomes" id="UP000635606">
    <property type="component" value="Unassembled WGS sequence"/>
</dbReference>
<proteinExistence type="predicted"/>
<feature type="domain" description="Luciferase-like" evidence="5">
    <location>
        <begin position="12"/>
        <end position="223"/>
    </location>
</feature>
<evidence type="ECO:0000313" key="7">
    <source>
        <dbReference type="Proteomes" id="UP000635606"/>
    </source>
</evidence>
<dbReference type="GO" id="GO:0008726">
    <property type="term" value="F:alkanesulfonate monooxygenase activity"/>
    <property type="evidence" value="ECO:0007669"/>
    <property type="project" value="TreeGrafter"/>
</dbReference>
<dbReference type="SUPFAM" id="SSF51679">
    <property type="entry name" value="Bacterial luciferase-like"/>
    <property type="match status" value="1"/>
</dbReference>
<name>A0A8J3ZXL5_9ACTN</name>
<dbReference type="InterPro" id="IPR019921">
    <property type="entry name" value="Lucif-like_OxRdtase_Rv2161c"/>
</dbReference>
<evidence type="ECO:0000256" key="2">
    <source>
        <dbReference type="ARBA" id="ARBA00022643"/>
    </source>
</evidence>
<evidence type="ECO:0000256" key="1">
    <source>
        <dbReference type="ARBA" id="ARBA00022630"/>
    </source>
</evidence>
<dbReference type="InterPro" id="IPR011251">
    <property type="entry name" value="Luciferase-like_dom"/>
</dbReference>
<keyword evidence="2" id="KW-0288">FMN</keyword>
<dbReference type="GO" id="GO:0046306">
    <property type="term" value="P:alkanesulfonate catabolic process"/>
    <property type="evidence" value="ECO:0007669"/>
    <property type="project" value="TreeGrafter"/>
</dbReference>
<evidence type="ECO:0000256" key="3">
    <source>
        <dbReference type="ARBA" id="ARBA00023002"/>
    </source>
</evidence>